<reference evidence="4 5" key="1">
    <citation type="submission" date="2017-03" db="EMBL/GenBank/DDBJ databases">
        <authorList>
            <person name="Afonso C.L."/>
            <person name="Miller P.J."/>
            <person name="Scott M.A."/>
            <person name="Spackman E."/>
            <person name="Goraichik I."/>
            <person name="Dimitrov K.M."/>
            <person name="Suarez D.L."/>
            <person name="Swayne D.E."/>
        </authorList>
    </citation>
    <scope>NUCLEOTIDE SEQUENCE [LARGE SCALE GENOMIC DNA]</scope>
    <source>
        <strain evidence="4 5">CECT 8620</strain>
    </source>
</reference>
<accession>A0A1Y5S1D6</accession>
<keyword evidence="5" id="KW-1185">Reference proteome</keyword>
<dbReference type="InterPro" id="IPR002639">
    <property type="entry name" value="UreF"/>
</dbReference>
<dbReference type="RefSeq" id="WP_085835672.1">
    <property type="nucleotide sequence ID" value="NZ_FWFS01000003.1"/>
</dbReference>
<dbReference type="OrthoDB" id="9798772at2"/>
<protein>
    <recommendedName>
        <fullName evidence="3">Urease accessory protein UreF</fullName>
    </recommendedName>
</protein>
<evidence type="ECO:0000313" key="5">
    <source>
        <dbReference type="Proteomes" id="UP000193862"/>
    </source>
</evidence>
<comment type="subunit">
    <text evidence="3">UreD, UreF and UreG form a complex that acts as a GTP-hydrolysis-dependent molecular chaperone, activating the urease apoprotein by helping to assemble the nickel containing metallocenter of UreC. The UreE protein probably delivers the nickel.</text>
</comment>
<keyword evidence="3" id="KW-0963">Cytoplasm</keyword>
<gene>
    <name evidence="3 4" type="primary">ureF</name>
    <name evidence="4" type="ORF">AQS8620_00910</name>
</gene>
<dbReference type="AlphaFoldDB" id="A0A1Y5S1D6"/>
<comment type="subcellular location">
    <subcellularLocation>
        <location evidence="3">Cytoplasm</location>
    </subcellularLocation>
</comment>
<dbReference type="HAMAP" id="MF_01385">
    <property type="entry name" value="UreF"/>
    <property type="match status" value="1"/>
</dbReference>
<dbReference type="Gene3D" id="1.10.4190.10">
    <property type="entry name" value="Urease accessory protein UreF"/>
    <property type="match status" value="1"/>
</dbReference>
<dbReference type="Proteomes" id="UP000193862">
    <property type="component" value="Unassembled WGS sequence"/>
</dbReference>
<evidence type="ECO:0000256" key="1">
    <source>
        <dbReference type="ARBA" id="ARBA00022988"/>
    </source>
</evidence>
<keyword evidence="1 3" id="KW-0996">Nickel insertion</keyword>
<evidence type="ECO:0000256" key="3">
    <source>
        <dbReference type="HAMAP-Rule" id="MF_01385"/>
    </source>
</evidence>
<proteinExistence type="inferred from homology"/>
<dbReference type="PANTHER" id="PTHR33620">
    <property type="entry name" value="UREASE ACCESSORY PROTEIN F"/>
    <property type="match status" value="1"/>
</dbReference>
<dbReference type="PANTHER" id="PTHR33620:SF1">
    <property type="entry name" value="UREASE ACCESSORY PROTEIN F"/>
    <property type="match status" value="1"/>
</dbReference>
<dbReference type="EMBL" id="FWFS01000003">
    <property type="protein sequence ID" value="SLN29429.1"/>
    <property type="molecule type" value="Genomic_DNA"/>
</dbReference>
<comment type="similarity">
    <text evidence="3">Belongs to the UreF family.</text>
</comment>
<evidence type="ECO:0000256" key="2">
    <source>
        <dbReference type="ARBA" id="ARBA00023186"/>
    </source>
</evidence>
<dbReference type="PIRSF" id="PIRSF009467">
    <property type="entry name" value="Ureas_acces_UreF"/>
    <property type="match status" value="1"/>
</dbReference>
<dbReference type="Pfam" id="PF01730">
    <property type="entry name" value="UreF"/>
    <property type="match status" value="1"/>
</dbReference>
<dbReference type="GO" id="GO:0005737">
    <property type="term" value="C:cytoplasm"/>
    <property type="evidence" value="ECO:0007669"/>
    <property type="project" value="UniProtKB-SubCell"/>
</dbReference>
<dbReference type="GO" id="GO:0016151">
    <property type="term" value="F:nickel cation binding"/>
    <property type="evidence" value="ECO:0007669"/>
    <property type="project" value="UniProtKB-UniRule"/>
</dbReference>
<keyword evidence="2 3" id="KW-0143">Chaperone</keyword>
<organism evidence="4 5">
    <name type="scientific">Aquimixticola soesokkakensis</name>
    <dbReference type="NCBI Taxonomy" id="1519096"/>
    <lineage>
        <taxon>Bacteria</taxon>
        <taxon>Pseudomonadati</taxon>
        <taxon>Pseudomonadota</taxon>
        <taxon>Alphaproteobacteria</taxon>
        <taxon>Rhodobacterales</taxon>
        <taxon>Paracoccaceae</taxon>
        <taxon>Aquimixticola</taxon>
    </lineage>
</organism>
<sequence>MTDAAPFNSDLLTLTQWLSPAFPLGSFAYSHALELAISDGSVGDGAQLARWLEDTLRFGAGRMDAGLLVMVLRGAKVDDIADLARALAPTRERWEETFAQGTAFARTVSSMGGEAIPAMALPVAVGVAARRLSLETRDVAALYLHSFTANLVSAAVRFVPLGQTEGQRVLSGLHDVIGAVASGALGATADTLTSAALAADVTAARHEEMPVRIFKT</sequence>
<name>A0A1Y5S1D6_9RHOB</name>
<comment type="function">
    <text evidence="3">Required for maturation of urease via the functional incorporation of the urease nickel metallocenter.</text>
</comment>
<dbReference type="InterPro" id="IPR038277">
    <property type="entry name" value="UreF_sf"/>
</dbReference>
<evidence type="ECO:0000313" key="4">
    <source>
        <dbReference type="EMBL" id="SLN29429.1"/>
    </source>
</evidence>